<evidence type="ECO:0000256" key="3">
    <source>
        <dbReference type="ARBA" id="ARBA00004496"/>
    </source>
</evidence>
<dbReference type="Gene3D" id="3.40.50.10490">
    <property type="entry name" value="Glucose-6-phosphate isomerase like protein, domain 1"/>
    <property type="match status" value="1"/>
</dbReference>
<dbReference type="GO" id="GO:0097367">
    <property type="term" value="F:carbohydrate derivative binding"/>
    <property type="evidence" value="ECO:0007669"/>
    <property type="project" value="InterPro"/>
</dbReference>
<dbReference type="AlphaFoldDB" id="A0A382AIZ4"/>
<dbReference type="PANTHER" id="PTHR30390:SF6">
    <property type="entry name" value="DNAA INITIATOR-ASSOCIATING PROTEIN DIAA"/>
    <property type="match status" value="1"/>
</dbReference>
<dbReference type="GO" id="GO:0008968">
    <property type="term" value="F:D-sedoheptulose 7-phosphate isomerase activity"/>
    <property type="evidence" value="ECO:0007669"/>
    <property type="project" value="InterPro"/>
</dbReference>
<keyword evidence="10" id="KW-0119">Carbohydrate metabolism</keyword>
<comment type="similarity">
    <text evidence="4">Belongs to the SIS family. GmhA subfamily.</text>
</comment>
<comment type="subcellular location">
    <subcellularLocation>
        <location evidence="3">Cytoplasm</location>
    </subcellularLocation>
</comment>
<dbReference type="PANTHER" id="PTHR30390">
    <property type="entry name" value="SEDOHEPTULOSE 7-PHOSPHATE ISOMERASE / DNAA INITIATOR-ASSOCIATING FACTOR FOR REPLICATION INITIATION"/>
    <property type="match status" value="1"/>
</dbReference>
<dbReference type="InterPro" id="IPR046348">
    <property type="entry name" value="SIS_dom_sf"/>
</dbReference>
<evidence type="ECO:0000256" key="8">
    <source>
        <dbReference type="ARBA" id="ARBA00022833"/>
    </source>
</evidence>
<dbReference type="InterPro" id="IPR001347">
    <property type="entry name" value="SIS_dom"/>
</dbReference>
<evidence type="ECO:0000259" key="11">
    <source>
        <dbReference type="PROSITE" id="PS51464"/>
    </source>
</evidence>
<dbReference type="EC" id="5.3.1.28" evidence="5"/>
<evidence type="ECO:0000256" key="7">
    <source>
        <dbReference type="ARBA" id="ARBA00022723"/>
    </source>
</evidence>
<comment type="cofactor">
    <cofactor evidence="2">
        <name>Zn(2+)</name>
        <dbReference type="ChEBI" id="CHEBI:29105"/>
    </cofactor>
</comment>
<dbReference type="InterPro" id="IPR004515">
    <property type="entry name" value="Phosphoheptose_Isoase"/>
</dbReference>
<keyword evidence="8" id="KW-0862">Zinc</keyword>
<dbReference type="GO" id="GO:0046872">
    <property type="term" value="F:metal ion binding"/>
    <property type="evidence" value="ECO:0007669"/>
    <property type="project" value="UniProtKB-KW"/>
</dbReference>
<protein>
    <recommendedName>
        <fullName evidence="5">D-sedoheptulose-7-phosphate isomerase</fullName>
        <ecNumber evidence="5">5.3.1.28</ecNumber>
    </recommendedName>
</protein>
<keyword evidence="7" id="KW-0479">Metal-binding</keyword>
<dbReference type="EMBL" id="UINC01025555">
    <property type="protein sequence ID" value="SVB01339.1"/>
    <property type="molecule type" value="Genomic_DNA"/>
</dbReference>
<dbReference type="SUPFAM" id="SSF53697">
    <property type="entry name" value="SIS domain"/>
    <property type="match status" value="1"/>
</dbReference>
<evidence type="ECO:0000256" key="6">
    <source>
        <dbReference type="ARBA" id="ARBA00022490"/>
    </source>
</evidence>
<name>A0A382AIZ4_9ZZZZ</name>
<comment type="catalytic activity">
    <reaction evidence="1">
        <text>2 D-sedoheptulose 7-phosphate = D-glycero-alpha-D-manno-heptose 7-phosphate + D-glycero-beta-D-manno-heptose 7-phosphate</text>
        <dbReference type="Rhea" id="RHEA:27489"/>
        <dbReference type="ChEBI" id="CHEBI:57483"/>
        <dbReference type="ChEBI" id="CHEBI:60203"/>
        <dbReference type="ChEBI" id="CHEBI:60204"/>
        <dbReference type="EC" id="5.3.1.28"/>
    </reaction>
</comment>
<evidence type="ECO:0000256" key="9">
    <source>
        <dbReference type="ARBA" id="ARBA00023235"/>
    </source>
</evidence>
<evidence type="ECO:0000256" key="2">
    <source>
        <dbReference type="ARBA" id="ARBA00001947"/>
    </source>
</evidence>
<dbReference type="PROSITE" id="PS51464">
    <property type="entry name" value="SIS"/>
    <property type="match status" value="1"/>
</dbReference>
<evidence type="ECO:0000256" key="1">
    <source>
        <dbReference type="ARBA" id="ARBA00000348"/>
    </source>
</evidence>
<keyword evidence="9" id="KW-0413">Isomerase</keyword>
<dbReference type="NCBIfam" id="TIGR00441">
    <property type="entry name" value="gmhA"/>
    <property type="match status" value="1"/>
</dbReference>
<proteinExistence type="inferred from homology"/>
<gene>
    <name evidence="12" type="ORF">METZ01_LOCUS154193</name>
</gene>
<dbReference type="GO" id="GO:0005737">
    <property type="term" value="C:cytoplasm"/>
    <property type="evidence" value="ECO:0007669"/>
    <property type="project" value="UniProtKB-SubCell"/>
</dbReference>
<evidence type="ECO:0000313" key="12">
    <source>
        <dbReference type="EMBL" id="SVB01339.1"/>
    </source>
</evidence>
<dbReference type="HAMAP" id="MF_00067">
    <property type="entry name" value="GmhA"/>
    <property type="match status" value="1"/>
</dbReference>
<keyword evidence="6" id="KW-0963">Cytoplasm</keyword>
<accession>A0A382AIZ4</accession>
<evidence type="ECO:0000256" key="4">
    <source>
        <dbReference type="ARBA" id="ARBA00009894"/>
    </source>
</evidence>
<evidence type="ECO:0000256" key="10">
    <source>
        <dbReference type="ARBA" id="ARBA00023277"/>
    </source>
</evidence>
<reference evidence="12" key="1">
    <citation type="submission" date="2018-05" db="EMBL/GenBank/DDBJ databases">
        <authorList>
            <person name="Lanie J.A."/>
            <person name="Ng W.-L."/>
            <person name="Kazmierczak K.M."/>
            <person name="Andrzejewski T.M."/>
            <person name="Davidsen T.M."/>
            <person name="Wayne K.J."/>
            <person name="Tettelin H."/>
            <person name="Glass J.I."/>
            <person name="Rusch D."/>
            <person name="Podicherti R."/>
            <person name="Tsui H.-C.T."/>
            <person name="Winkler M.E."/>
        </authorList>
    </citation>
    <scope>NUCLEOTIDE SEQUENCE</scope>
</reference>
<feature type="domain" description="SIS" evidence="11">
    <location>
        <begin position="34"/>
        <end position="191"/>
    </location>
</feature>
<dbReference type="InterPro" id="IPR035461">
    <property type="entry name" value="GmhA/DiaA"/>
</dbReference>
<sequence>MQSIIKQELNEHLKTLDATTKSIGSALEVAANICIDSLKQGGKILIFGNGGSAADAQHIAAELVGRYKLERKGLSAIALSTDTSSLTAIANDYGYEHVFDRQIEALANPEDVAVGISTSGNSSNVINALQLAKNIGCKSIGLSGKSGGDMNKLCDVNLVIPAKDTARIQEMHILVGHIICHLIELEFRNSK</sequence>
<dbReference type="Pfam" id="PF13580">
    <property type="entry name" value="SIS_2"/>
    <property type="match status" value="1"/>
</dbReference>
<dbReference type="CDD" id="cd05006">
    <property type="entry name" value="SIS_GmhA"/>
    <property type="match status" value="1"/>
</dbReference>
<dbReference type="InterPro" id="IPR050099">
    <property type="entry name" value="SIS_GmhA/DiaA_subfam"/>
</dbReference>
<evidence type="ECO:0000256" key="5">
    <source>
        <dbReference type="ARBA" id="ARBA00012580"/>
    </source>
</evidence>
<dbReference type="GO" id="GO:1901135">
    <property type="term" value="P:carbohydrate derivative metabolic process"/>
    <property type="evidence" value="ECO:0007669"/>
    <property type="project" value="InterPro"/>
</dbReference>
<organism evidence="12">
    <name type="scientific">marine metagenome</name>
    <dbReference type="NCBI Taxonomy" id="408172"/>
    <lineage>
        <taxon>unclassified sequences</taxon>
        <taxon>metagenomes</taxon>
        <taxon>ecological metagenomes</taxon>
    </lineage>
</organism>